<comment type="caution">
    <text evidence="1">The sequence shown here is derived from an EMBL/GenBank/DDBJ whole genome shotgun (WGS) entry which is preliminary data.</text>
</comment>
<dbReference type="Proteomes" id="UP000663860">
    <property type="component" value="Unassembled WGS sequence"/>
</dbReference>
<name>A0A814A1H9_9BILA</name>
<accession>A0A814A1H9</accession>
<evidence type="ECO:0000313" key="1">
    <source>
        <dbReference type="EMBL" id="CAF0908001.1"/>
    </source>
</evidence>
<evidence type="ECO:0000313" key="2">
    <source>
        <dbReference type="Proteomes" id="UP000663860"/>
    </source>
</evidence>
<gene>
    <name evidence="1" type="ORF">IZO911_LOCUS12618</name>
</gene>
<sequence length="85" mass="8923">MANIGSITTTAGGSLPVVTQLWVYKLRGTVNILTLGNPLQAVPFNGTGGCKSQSIVPNVYDGSIDEFGVYSRELSSYDICALANP</sequence>
<organism evidence="1 2">
    <name type="scientific">Adineta steineri</name>
    <dbReference type="NCBI Taxonomy" id="433720"/>
    <lineage>
        <taxon>Eukaryota</taxon>
        <taxon>Metazoa</taxon>
        <taxon>Spiralia</taxon>
        <taxon>Gnathifera</taxon>
        <taxon>Rotifera</taxon>
        <taxon>Eurotatoria</taxon>
        <taxon>Bdelloidea</taxon>
        <taxon>Adinetida</taxon>
        <taxon>Adinetidae</taxon>
        <taxon>Adineta</taxon>
    </lineage>
</organism>
<dbReference type="EMBL" id="CAJNOE010000098">
    <property type="protein sequence ID" value="CAF0908001.1"/>
    <property type="molecule type" value="Genomic_DNA"/>
</dbReference>
<proteinExistence type="predicted"/>
<protein>
    <submittedName>
        <fullName evidence="1">Uncharacterized protein</fullName>
    </submittedName>
</protein>
<reference evidence="1" key="1">
    <citation type="submission" date="2021-02" db="EMBL/GenBank/DDBJ databases">
        <authorList>
            <person name="Nowell W R."/>
        </authorList>
    </citation>
    <scope>NUCLEOTIDE SEQUENCE</scope>
</reference>
<dbReference type="AlphaFoldDB" id="A0A814A1H9"/>